<dbReference type="Proteomes" id="UP001500909">
    <property type="component" value="Unassembled WGS sequence"/>
</dbReference>
<feature type="transmembrane region" description="Helical" evidence="7">
    <location>
        <begin position="255"/>
        <end position="274"/>
    </location>
</feature>
<evidence type="ECO:0000259" key="8">
    <source>
        <dbReference type="Pfam" id="PF08281"/>
    </source>
</evidence>
<comment type="caution">
    <text evidence="9">The sequence shown here is derived from an EMBL/GenBank/DDBJ whole genome shotgun (WGS) entry which is preliminary data.</text>
</comment>
<feature type="compositionally biased region" description="Basic residues" evidence="6">
    <location>
        <begin position="14"/>
        <end position="33"/>
    </location>
</feature>
<dbReference type="SUPFAM" id="SSF88946">
    <property type="entry name" value="Sigma2 domain of RNA polymerase sigma factors"/>
    <property type="match status" value="1"/>
</dbReference>
<evidence type="ECO:0000313" key="9">
    <source>
        <dbReference type="EMBL" id="GAA0488675.1"/>
    </source>
</evidence>
<evidence type="ECO:0000256" key="4">
    <source>
        <dbReference type="ARBA" id="ARBA00023125"/>
    </source>
</evidence>
<keyword evidence="10" id="KW-1185">Reference proteome</keyword>
<dbReference type="Gene3D" id="1.10.10.10">
    <property type="entry name" value="Winged helix-like DNA-binding domain superfamily/Winged helix DNA-binding domain"/>
    <property type="match status" value="1"/>
</dbReference>
<keyword evidence="7" id="KW-0812">Transmembrane</keyword>
<dbReference type="SUPFAM" id="SSF88659">
    <property type="entry name" value="Sigma3 and sigma4 domains of RNA polymerase sigma factors"/>
    <property type="match status" value="1"/>
</dbReference>
<dbReference type="PANTHER" id="PTHR43133">
    <property type="entry name" value="RNA POLYMERASE ECF-TYPE SIGMA FACTO"/>
    <property type="match status" value="1"/>
</dbReference>
<protein>
    <recommendedName>
        <fullName evidence="8">RNA polymerase sigma factor 70 region 4 type 2 domain-containing protein</fullName>
    </recommendedName>
</protein>
<evidence type="ECO:0000256" key="2">
    <source>
        <dbReference type="ARBA" id="ARBA00023015"/>
    </source>
</evidence>
<evidence type="ECO:0000256" key="1">
    <source>
        <dbReference type="ARBA" id="ARBA00010641"/>
    </source>
</evidence>
<dbReference type="Pfam" id="PF08281">
    <property type="entry name" value="Sigma70_r4_2"/>
    <property type="match status" value="1"/>
</dbReference>
<evidence type="ECO:0000256" key="3">
    <source>
        <dbReference type="ARBA" id="ARBA00023082"/>
    </source>
</evidence>
<feature type="domain" description="RNA polymerase sigma factor 70 region 4 type 2" evidence="8">
    <location>
        <begin position="148"/>
        <end position="196"/>
    </location>
</feature>
<evidence type="ECO:0000256" key="6">
    <source>
        <dbReference type="SAM" id="MobiDB-lite"/>
    </source>
</evidence>
<comment type="similarity">
    <text evidence="1">Belongs to the sigma-70 factor family. ECF subfamily.</text>
</comment>
<dbReference type="PANTHER" id="PTHR43133:SF8">
    <property type="entry name" value="RNA POLYMERASE SIGMA FACTOR HI_1459-RELATED"/>
    <property type="match status" value="1"/>
</dbReference>
<dbReference type="InterPro" id="IPR013325">
    <property type="entry name" value="RNA_pol_sigma_r2"/>
</dbReference>
<dbReference type="InterPro" id="IPR039425">
    <property type="entry name" value="RNA_pol_sigma-70-like"/>
</dbReference>
<dbReference type="InterPro" id="IPR013249">
    <property type="entry name" value="RNA_pol_sigma70_r4_t2"/>
</dbReference>
<evidence type="ECO:0000256" key="5">
    <source>
        <dbReference type="ARBA" id="ARBA00023163"/>
    </source>
</evidence>
<dbReference type="InterPro" id="IPR036388">
    <property type="entry name" value="WH-like_DNA-bd_sf"/>
</dbReference>
<proteinExistence type="inferred from homology"/>
<feature type="region of interest" description="Disordered" evidence="6">
    <location>
        <begin position="276"/>
        <end position="303"/>
    </location>
</feature>
<keyword evidence="5" id="KW-0804">Transcription</keyword>
<keyword evidence="7" id="KW-0472">Membrane</keyword>
<dbReference type="EMBL" id="BAAABY010000045">
    <property type="protein sequence ID" value="GAA0488675.1"/>
    <property type="molecule type" value="Genomic_DNA"/>
</dbReference>
<dbReference type="Gene3D" id="1.10.1740.10">
    <property type="match status" value="1"/>
</dbReference>
<keyword evidence="2" id="KW-0805">Transcription regulation</keyword>
<feature type="region of interest" description="Disordered" evidence="6">
    <location>
        <begin position="1"/>
        <end position="58"/>
    </location>
</feature>
<evidence type="ECO:0000256" key="7">
    <source>
        <dbReference type="SAM" id="Phobius"/>
    </source>
</evidence>
<organism evidence="9 10">
    <name type="scientific">Streptomyces olivaceiscleroticus</name>
    <dbReference type="NCBI Taxonomy" id="68245"/>
    <lineage>
        <taxon>Bacteria</taxon>
        <taxon>Bacillati</taxon>
        <taxon>Actinomycetota</taxon>
        <taxon>Actinomycetes</taxon>
        <taxon>Kitasatosporales</taxon>
        <taxon>Streptomycetaceae</taxon>
        <taxon>Streptomyces</taxon>
    </lineage>
</organism>
<keyword evidence="3" id="KW-0731">Sigma factor</keyword>
<evidence type="ECO:0000313" key="10">
    <source>
        <dbReference type="Proteomes" id="UP001500909"/>
    </source>
</evidence>
<accession>A0ABN1B204</accession>
<reference evidence="9 10" key="1">
    <citation type="journal article" date="2019" name="Int. J. Syst. Evol. Microbiol.">
        <title>The Global Catalogue of Microorganisms (GCM) 10K type strain sequencing project: providing services to taxonomists for standard genome sequencing and annotation.</title>
        <authorList>
            <consortium name="The Broad Institute Genomics Platform"/>
            <consortium name="The Broad Institute Genome Sequencing Center for Infectious Disease"/>
            <person name="Wu L."/>
            <person name="Ma J."/>
        </authorList>
    </citation>
    <scope>NUCLEOTIDE SEQUENCE [LARGE SCALE GENOMIC DNA]</scope>
    <source>
        <strain evidence="9 10">JCM 4805</strain>
    </source>
</reference>
<keyword evidence="7" id="KW-1133">Transmembrane helix</keyword>
<dbReference type="InterPro" id="IPR013324">
    <property type="entry name" value="RNA_pol_sigma_r3/r4-like"/>
</dbReference>
<feature type="compositionally biased region" description="Basic and acidic residues" evidence="6">
    <location>
        <begin position="294"/>
        <end position="303"/>
    </location>
</feature>
<dbReference type="RefSeq" id="WP_346098663.1">
    <property type="nucleotide sequence ID" value="NZ_BAAABY010000045.1"/>
</dbReference>
<gene>
    <name evidence="9" type="ORF">GCM10010361_62250</name>
</gene>
<keyword evidence="4" id="KW-0238">DNA-binding</keyword>
<name>A0ABN1B204_9ACTN</name>
<sequence>MGFTTRKAQEIRKVGKSRQAPRTRTTPRPRRVPRTAEAGPPPDAAHTDARSGPPSPTAAFDALYDRHAPSLARQAFLLTGRTRLSAEAVERAFQLAWQCWPEVAKDHDPAGWVRAAAHEYALSPWHRFRPSSFRSPARAAGSGRPDPLLTALLRLPAPYRRALLLHDAVGLGLAETAAEVEASTPAAAGRLAHARQVLAGHLPELGLDGASPAGQRAILCERLAGLTAAHPVRMPAARAVRTGGERSTRRRTRGAIGLTGLIVALTVTTLWTGGGERYVPPPGRPGVPAAGDPQAEHGPGHHR</sequence>